<evidence type="ECO:0000313" key="2">
    <source>
        <dbReference type="EMBL" id="KIY61893.1"/>
    </source>
</evidence>
<reference evidence="2 3" key="1">
    <citation type="journal article" date="2015" name="Fungal Genet. Biol.">
        <title>Evolution of novel wood decay mechanisms in Agaricales revealed by the genome sequences of Fistulina hepatica and Cylindrobasidium torrendii.</title>
        <authorList>
            <person name="Floudas D."/>
            <person name="Held B.W."/>
            <person name="Riley R."/>
            <person name="Nagy L.G."/>
            <person name="Koehler G."/>
            <person name="Ransdell A.S."/>
            <person name="Younus H."/>
            <person name="Chow J."/>
            <person name="Chiniquy J."/>
            <person name="Lipzen A."/>
            <person name="Tritt A."/>
            <person name="Sun H."/>
            <person name="Haridas S."/>
            <person name="LaButti K."/>
            <person name="Ohm R.A."/>
            <person name="Kues U."/>
            <person name="Blanchette R.A."/>
            <person name="Grigoriev I.V."/>
            <person name="Minto R.E."/>
            <person name="Hibbett D.S."/>
        </authorList>
    </citation>
    <scope>NUCLEOTIDE SEQUENCE [LARGE SCALE GENOMIC DNA]</scope>
    <source>
        <strain evidence="2 3">FP15055 ss-10</strain>
    </source>
</reference>
<organism evidence="2 3">
    <name type="scientific">Cylindrobasidium torrendii FP15055 ss-10</name>
    <dbReference type="NCBI Taxonomy" id="1314674"/>
    <lineage>
        <taxon>Eukaryota</taxon>
        <taxon>Fungi</taxon>
        <taxon>Dikarya</taxon>
        <taxon>Basidiomycota</taxon>
        <taxon>Agaricomycotina</taxon>
        <taxon>Agaricomycetes</taxon>
        <taxon>Agaricomycetidae</taxon>
        <taxon>Agaricales</taxon>
        <taxon>Marasmiineae</taxon>
        <taxon>Physalacriaceae</taxon>
        <taxon>Cylindrobasidium</taxon>
    </lineage>
</organism>
<protein>
    <submittedName>
        <fullName evidence="2">Uncharacterized protein</fullName>
    </submittedName>
</protein>
<dbReference type="EMBL" id="KN880854">
    <property type="protein sequence ID" value="KIY61893.1"/>
    <property type="molecule type" value="Genomic_DNA"/>
</dbReference>
<dbReference type="AlphaFoldDB" id="A0A0D7AU44"/>
<proteinExistence type="predicted"/>
<keyword evidence="3" id="KW-1185">Reference proteome</keyword>
<evidence type="ECO:0000256" key="1">
    <source>
        <dbReference type="SAM" id="MobiDB-lite"/>
    </source>
</evidence>
<dbReference type="Proteomes" id="UP000054007">
    <property type="component" value="Unassembled WGS sequence"/>
</dbReference>
<sequence>MPAERANKAISRKRQSRQPPTPQPFEESLPTPRSVPQPLNHPVSASFHRRVFAALDANGHKRIATEVELGTANNYLASRATSPNKSLTWSKRPRTRNQLSPTTVTMLLTDAEIPHLLPTIQSIGVQNGEDLIFLAVEVRDRQFRQSLRAGLRLELHSYEWQSLLQCIWAFARPAGVEEGCPNDIN</sequence>
<evidence type="ECO:0000313" key="3">
    <source>
        <dbReference type="Proteomes" id="UP000054007"/>
    </source>
</evidence>
<accession>A0A0D7AU44</accession>
<feature type="region of interest" description="Disordered" evidence="1">
    <location>
        <begin position="1"/>
        <end position="42"/>
    </location>
</feature>
<gene>
    <name evidence="2" type="ORF">CYLTODRAFT_494985</name>
</gene>
<name>A0A0D7AU44_9AGAR</name>